<dbReference type="InterPro" id="IPR000551">
    <property type="entry name" value="MerR-type_HTH_dom"/>
</dbReference>
<dbReference type="Pfam" id="PF13411">
    <property type="entry name" value="MerR_1"/>
    <property type="match status" value="1"/>
</dbReference>
<sequence length="227" mass="24949">MTALRISQLADRVGVKPTTLRFYEQAGLLPARRSESGYRLYDDTAVERIEFIQSGKRLGLPLEEIRDLMAVWENGLCADVRARLRPLVLAGIDEAQRRTAELDAFSERLRRALSDLDDPAPEGRCGPGCGYLHEPAPPIACSLDGEEQSSRIARWKEVLSDADRSHVDGGVVLRLPASRSAALAELAAAEQACCPFFEFTLVLARGVVELRVRAPEHAAPLLTEIFG</sequence>
<dbReference type="PROSITE" id="PS50937">
    <property type="entry name" value="HTH_MERR_2"/>
    <property type="match status" value="1"/>
</dbReference>
<dbReference type="SUPFAM" id="SSF46955">
    <property type="entry name" value="Putative DNA-binding domain"/>
    <property type="match status" value="1"/>
</dbReference>
<dbReference type="InterPro" id="IPR009061">
    <property type="entry name" value="DNA-bd_dom_put_sf"/>
</dbReference>
<dbReference type="Proteomes" id="UP001501747">
    <property type="component" value="Unassembled WGS sequence"/>
</dbReference>
<dbReference type="RefSeq" id="WP_344876548.1">
    <property type="nucleotide sequence ID" value="NZ_BAABAL010000013.1"/>
</dbReference>
<evidence type="ECO:0000256" key="1">
    <source>
        <dbReference type="ARBA" id="ARBA00023015"/>
    </source>
</evidence>
<evidence type="ECO:0000313" key="6">
    <source>
        <dbReference type="Proteomes" id="UP001501747"/>
    </source>
</evidence>
<evidence type="ECO:0000259" key="4">
    <source>
        <dbReference type="PROSITE" id="PS50937"/>
    </source>
</evidence>
<evidence type="ECO:0000256" key="3">
    <source>
        <dbReference type="ARBA" id="ARBA00023163"/>
    </source>
</evidence>
<organism evidence="5 6">
    <name type="scientific">Allokutzneria multivorans</name>
    <dbReference type="NCBI Taxonomy" id="1142134"/>
    <lineage>
        <taxon>Bacteria</taxon>
        <taxon>Bacillati</taxon>
        <taxon>Actinomycetota</taxon>
        <taxon>Actinomycetes</taxon>
        <taxon>Pseudonocardiales</taxon>
        <taxon>Pseudonocardiaceae</taxon>
        <taxon>Allokutzneria</taxon>
    </lineage>
</organism>
<dbReference type="InterPro" id="IPR047057">
    <property type="entry name" value="MerR_fam"/>
</dbReference>
<keyword evidence="6" id="KW-1185">Reference proteome</keyword>
<dbReference type="PROSITE" id="PS00552">
    <property type="entry name" value="HTH_MERR_1"/>
    <property type="match status" value="1"/>
</dbReference>
<dbReference type="PRINTS" id="PR00040">
    <property type="entry name" value="HTHMERR"/>
</dbReference>
<protein>
    <submittedName>
        <fullName evidence="5">MerR family transcriptional regulator</fullName>
    </submittedName>
</protein>
<keyword evidence="2" id="KW-0238">DNA-binding</keyword>
<proteinExistence type="predicted"/>
<comment type="caution">
    <text evidence="5">The sequence shown here is derived from an EMBL/GenBank/DDBJ whole genome shotgun (WGS) entry which is preliminary data.</text>
</comment>
<gene>
    <name evidence="5" type="ORF">GCM10022247_37930</name>
</gene>
<name>A0ABP7SHH9_9PSEU</name>
<evidence type="ECO:0000256" key="2">
    <source>
        <dbReference type="ARBA" id="ARBA00023125"/>
    </source>
</evidence>
<dbReference type="EMBL" id="BAABAL010000013">
    <property type="protein sequence ID" value="GAA4011831.1"/>
    <property type="molecule type" value="Genomic_DNA"/>
</dbReference>
<keyword evidence="1" id="KW-0805">Transcription regulation</keyword>
<feature type="domain" description="HTH merR-type" evidence="4">
    <location>
        <begin position="3"/>
        <end position="71"/>
    </location>
</feature>
<dbReference type="SMART" id="SM00422">
    <property type="entry name" value="HTH_MERR"/>
    <property type="match status" value="1"/>
</dbReference>
<dbReference type="Gene3D" id="1.10.1660.10">
    <property type="match status" value="1"/>
</dbReference>
<reference evidence="6" key="1">
    <citation type="journal article" date="2019" name="Int. J. Syst. Evol. Microbiol.">
        <title>The Global Catalogue of Microorganisms (GCM) 10K type strain sequencing project: providing services to taxonomists for standard genome sequencing and annotation.</title>
        <authorList>
            <consortium name="The Broad Institute Genomics Platform"/>
            <consortium name="The Broad Institute Genome Sequencing Center for Infectious Disease"/>
            <person name="Wu L."/>
            <person name="Ma J."/>
        </authorList>
    </citation>
    <scope>NUCLEOTIDE SEQUENCE [LARGE SCALE GENOMIC DNA]</scope>
    <source>
        <strain evidence="6">JCM 17342</strain>
    </source>
</reference>
<dbReference type="PANTHER" id="PTHR30204">
    <property type="entry name" value="REDOX-CYCLING DRUG-SENSING TRANSCRIPTIONAL ACTIVATOR SOXR"/>
    <property type="match status" value="1"/>
</dbReference>
<keyword evidence="3" id="KW-0804">Transcription</keyword>
<accession>A0ABP7SHH9</accession>
<evidence type="ECO:0000313" key="5">
    <source>
        <dbReference type="EMBL" id="GAA4011831.1"/>
    </source>
</evidence>
<dbReference type="PANTHER" id="PTHR30204:SF94">
    <property type="entry name" value="HEAVY METAL-DEPENDENT TRANSCRIPTIONAL REGULATOR HI_0293-RELATED"/>
    <property type="match status" value="1"/>
</dbReference>